<feature type="region of interest" description="Disordered" evidence="1">
    <location>
        <begin position="1"/>
        <end position="39"/>
    </location>
</feature>
<proteinExistence type="predicted"/>
<evidence type="ECO:0000313" key="2">
    <source>
        <dbReference type="EMBL" id="THH12705.1"/>
    </source>
</evidence>
<sequence length="166" mass="19037">MRTKHSSHARPETRSFRNCLSSYDGPERSQTDKGALTLTATSTLGSGETIKEIKERQRQIKDFAEQRVDSEGKFQLRYRHIRYHDEMEGGRCLREEKQEKHYLEMEDDAFPDMPPLVATILARHAARRSIPGTYDEGGNRSATKGQNHAQLALFALLRQLPNCTYV</sequence>
<protein>
    <submittedName>
        <fullName evidence="2">Uncharacterized protein</fullName>
    </submittedName>
</protein>
<reference evidence="2 3" key="1">
    <citation type="submission" date="2019-02" db="EMBL/GenBank/DDBJ databases">
        <title>Genome sequencing of the rare red list fungi Bondarzewia mesenterica.</title>
        <authorList>
            <person name="Buettner E."/>
            <person name="Kellner H."/>
        </authorList>
    </citation>
    <scope>NUCLEOTIDE SEQUENCE [LARGE SCALE GENOMIC DNA]</scope>
    <source>
        <strain evidence="2 3">DSM 108281</strain>
    </source>
</reference>
<dbReference type="AlphaFoldDB" id="A0A4S4LLC9"/>
<gene>
    <name evidence="2" type="ORF">EW146_g7448</name>
</gene>
<dbReference type="EMBL" id="SGPL01000430">
    <property type="protein sequence ID" value="THH12705.1"/>
    <property type="molecule type" value="Genomic_DNA"/>
</dbReference>
<name>A0A4S4LLC9_9AGAM</name>
<keyword evidence="3" id="KW-1185">Reference proteome</keyword>
<organism evidence="2 3">
    <name type="scientific">Bondarzewia mesenterica</name>
    <dbReference type="NCBI Taxonomy" id="1095465"/>
    <lineage>
        <taxon>Eukaryota</taxon>
        <taxon>Fungi</taxon>
        <taxon>Dikarya</taxon>
        <taxon>Basidiomycota</taxon>
        <taxon>Agaricomycotina</taxon>
        <taxon>Agaricomycetes</taxon>
        <taxon>Russulales</taxon>
        <taxon>Bondarzewiaceae</taxon>
        <taxon>Bondarzewia</taxon>
    </lineage>
</organism>
<dbReference type="Proteomes" id="UP000310158">
    <property type="component" value="Unassembled WGS sequence"/>
</dbReference>
<comment type="caution">
    <text evidence="2">The sequence shown here is derived from an EMBL/GenBank/DDBJ whole genome shotgun (WGS) entry which is preliminary data.</text>
</comment>
<evidence type="ECO:0000313" key="3">
    <source>
        <dbReference type="Proteomes" id="UP000310158"/>
    </source>
</evidence>
<accession>A0A4S4LLC9</accession>
<evidence type="ECO:0000256" key="1">
    <source>
        <dbReference type="SAM" id="MobiDB-lite"/>
    </source>
</evidence>